<evidence type="ECO:0000313" key="1">
    <source>
        <dbReference type="EMBL" id="GIG74697.1"/>
    </source>
</evidence>
<evidence type="ECO:0000313" key="2">
    <source>
        <dbReference type="Proteomes" id="UP000653674"/>
    </source>
</evidence>
<proteinExistence type="predicted"/>
<protein>
    <submittedName>
        <fullName evidence="1">Uncharacterized protein</fullName>
    </submittedName>
</protein>
<dbReference type="RefSeq" id="WP_239075545.1">
    <property type="nucleotide sequence ID" value="NZ_BAAAQJ010000021.1"/>
</dbReference>
<comment type="caution">
    <text evidence="1">The sequence shown here is derived from an EMBL/GenBank/DDBJ whole genome shotgun (WGS) entry which is preliminary data.</text>
</comment>
<accession>A0A8J3LL87</accession>
<dbReference type="Proteomes" id="UP000653674">
    <property type="component" value="Unassembled WGS sequence"/>
</dbReference>
<gene>
    <name evidence="1" type="ORF">Pfl04_31010</name>
</gene>
<sequence length="442" mass="47856">MARNDKLIHARLRQPSRIRPGKPMSREEVVELVNKIVDPDPAVKSSFDANHLGKLESGKIGCPRPALRAALRAVLKADSDADLGFAPPAACAVTVDDMNRREMLSTSIGTLAGTALAVYPVIELLAATDPQNAPASVGRDHIDHVLSVADLLEHCDNTRGGAVAARTIADQQLREAARLLTVPCSPDLRADLYTALAHLAGVVGFMLFDAYAHDDARNRFTFALQCADIANNWHQRAMLLSSMARQAVWCGQPDDGLTWTEMGLVRADRLTATERAMLHTVRARALAKLGPARAQDVLAAVGAADEAFAKSDPGEDPPWMRFYDVAQHHGDTAHALFDVAMRTGLTTEAADRFAYSVLHHAPEYARSRAISRTKLATLTMIKDDPRKAACIGHEALDDAGPVQSLRARDDLRALYRASGRHATIEDVRDLRTRVAATVGVGT</sequence>
<organism evidence="1 2">
    <name type="scientific">Planosporangium flavigriseum</name>
    <dbReference type="NCBI Taxonomy" id="373681"/>
    <lineage>
        <taxon>Bacteria</taxon>
        <taxon>Bacillati</taxon>
        <taxon>Actinomycetota</taxon>
        <taxon>Actinomycetes</taxon>
        <taxon>Micromonosporales</taxon>
        <taxon>Micromonosporaceae</taxon>
        <taxon>Planosporangium</taxon>
    </lineage>
</organism>
<reference evidence="1" key="1">
    <citation type="submission" date="2021-01" db="EMBL/GenBank/DDBJ databases">
        <title>Whole genome shotgun sequence of Planosporangium flavigriseum NBRC 105377.</title>
        <authorList>
            <person name="Komaki H."/>
            <person name="Tamura T."/>
        </authorList>
    </citation>
    <scope>NUCLEOTIDE SEQUENCE</scope>
    <source>
        <strain evidence="1">NBRC 105377</strain>
    </source>
</reference>
<keyword evidence="2" id="KW-1185">Reference proteome</keyword>
<dbReference type="AlphaFoldDB" id="A0A8J3LL87"/>
<name>A0A8J3LL87_9ACTN</name>
<dbReference type="EMBL" id="BONU01000021">
    <property type="protein sequence ID" value="GIG74697.1"/>
    <property type="molecule type" value="Genomic_DNA"/>
</dbReference>